<protein>
    <submittedName>
        <fullName evidence="5">NAD(P)H quinone oxidoreductase</fullName>
    </submittedName>
</protein>
<organism evidence="5 6">
    <name type="scientific">Tersicoccus solisilvae</name>
    <dbReference type="NCBI Taxonomy" id="1882339"/>
    <lineage>
        <taxon>Bacteria</taxon>
        <taxon>Bacillati</taxon>
        <taxon>Actinomycetota</taxon>
        <taxon>Actinomycetes</taxon>
        <taxon>Micrococcales</taxon>
        <taxon>Micrococcaceae</taxon>
        <taxon>Tersicoccus</taxon>
    </lineage>
</organism>
<dbReference type="EMBL" id="BMJI01000022">
    <property type="protein sequence ID" value="GGC98471.1"/>
    <property type="molecule type" value="Genomic_DNA"/>
</dbReference>
<feature type="region of interest" description="Disordered" evidence="3">
    <location>
        <begin position="1"/>
        <end position="27"/>
    </location>
</feature>
<dbReference type="InterPro" id="IPR036291">
    <property type="entry name" value="NAD(P)-bd_dom_sf"/>
</dbReference>
<evidence type="ECO:0000259" key="4">
    <source>
        <dbReference type="SMART" id="SM00829"/>
    </source>
</evidence>
<dbReference type="InterPro" id="IPR013149">
    <property type="entry name" value="ADH-like_C"/>
</dbReference>
<evidence type="ECO:0000256" key="3">
    <source>
        <dbReference type="SAM" id="MobiDB-lite"/>
    </source>
</evidence>
<evidence type="ECO:0000256" key="2">
    <source>
        <dbReference type="ARBA" id="ARBA00023002"/>
    </source>
</evidence>
<dbReference type="Gene3D" id="3.90.180.10">
    <property type="entry name" value="Medium-chain alcohol dehydrogenases, catalytic domain"/>
    <property type="match status" value="1"/>
</dbReference>
<dbReference type="Pfam" id="PF00107">
    <property type="entry name" value="ADH_zinc_N"/>
    <property type="match status" value="1"/>
</dbReference>
<keyword evidence="6" id="KW-1185">Reference proteome</keyword>
<feature type="domain" description="Enoyl reductase (ER)" evidence="4">
    <location>
        <begin position="13"/>
        <end position="326"/>
    </location>
</feature>
<dbReference type="InterPro" id="IPR014189">
    <property type="entry name" value="Quinone_OxRdtase_PIG3"/>
</dbReference>
<proteinExistence type="predicted"/>
<evidence type="ECO:0000256" key="1">
    <source>
        <dbReference type="ARBA" id="ARBA00022857"/>
    </source>
</evidence>
<dbReference type="InterPro" id="IPR011032">
    <property type="entry name" value="GroES-like_sf"/>
</dbReference>
<dbReference type="Gene3D" id="3.40.50.720">
    <property type="entry name" value="NAD(P)-binding Rossmann-like Domain"/>
    <property type="match status" value="1"/>
</dbReference>
<keyword evidence="1" id="KW-0521">NADP</keyword>
<evidence type="ECO:0000313" key="6">
    <source>
        <dbReference type="Proteomes" id="UP000597761"/>
    </source>
</evidence>
<comment type="caution">
    <text evidence="5">The sequence shown here is derived from an EMBL/GenBank/DDBJ whole genome shotgun (WGS) entry which is preliminary data.</text>
</comment>
<gene>
    <name evidence="5" type="ORF">GCM10011512_26750</name>
</gene>
<dbReference type="SMART" id="SM00829">
    <property type="entry name" value="PKS_ER"/>
    <property type="match status" value="1"/>
</dbReference>
<dbReference type="NCBIfam" id="TIGR02824">
    <property type="entry name" value="quinone_pig3"/>
    <property type="match status" value="1"/>
</dbReference>
<dbReference type="SUPFAM" id="SSF51735">
    <property type="entry name" value="NAD(P)-binding Rossmann-fold domains"/>
    <property type="match status" value="1"/>
</dbReference>
<name>A0ABQ1PKE9_9MICC</name>
<dbReference type="PANTHER" id="PTHR48106">
    <property type="entry name" value="QUINONE OXIDOREDUCTASE PIG3-RELATED"/>
    <property type="match status" value="1"/>
</dbReference>
<evidence type="ECO:0000313" key="5">
    <source>
        <dbReference type="EMBL" id="GGC98471.1"/>
    </source>
</evidence>
<sequence length="328" mass="33510">MGRVKAIEIQSPGGPESLVLTDQPDPQPVPGDVVIDVVAAGINRADVNQRKGHYPPPPGESELPGLEVSGTISALGAGVDGFAVGDEVCALLAGGGYAEKVAVPAGQVLPVPDGVDVADAAALPETVATVWSNLYLHAGLKPGETVLVHGGAGGIGTTAIQLATALGSPVYVTAGSAEKIAASIRLGAIAGIDHTGEDFVERIGELTDGRGVDVILDVVGGAYLDRNLQAIAPNGRLVIIATQQGSRAELNIGRLMGKRASVIGTTLRARPRAEKAGIIDSVRERVWPLVAAGAVRPLIDRRFPLAEAAAAHEYFDSGSHIGKVLLTT</sequence>
<dbReference type="SUPFAM" id="SSF50129">
    <property type="entry name" value="GroES-like"/>
    <property type="match status" value="1"/>
</dbReference>
<dbReference type="Proteomes" id="UP000597761">
    <property type="component" value="Unassembled WGS sequence"/>
</dbReference>
<dbReference type="Pfam" id="PF08240">
    <property type="entry name" value="ADH_N"/>
    <property type="match status" value="1"/>
</dbReference>
<dbReference type="PANTHER" id="PTHR48106:SF8">
    <property type="entry name" value="OS02G0805600 PROTEIN"/>
    <property type="match status" value="1"/>
</dbReference>
<dbReference type="InterPro" id="IPR020843">
    <property type="entry name" value="ER"/>
</dbReference>
<dbReference type="InterPro" id="IPR013154">
    <property type="entry name" value="ADH-like_N"/>
</dbReference>
<keyword evidence="2" id="KW-0560">Oxidoreductase</keyword>
<dbReference type="CDD" id="cd05276">
    <property type="entry name" value="p53_inducible_oxidoreductase"/>
    <property type="match status" value="1"/>
</dbReference>
<reference evidence="6" key="1">
    <citation type="journal article" date="2019" name="Int. J. Syst. Evol. Microbiol.">
        <title>The Global Catalogue of Microorganisms (GCM) 10K type strain sequencing project: providing services to taxonomists for standard genome sequencing and annotation.</title>
        <authorList>
            <consortium name="The Broad Institute Genomics Platform"/>
            <consortium name="The Broad Institute Genome Sequencing Center for Infectious Disease"/>
            <person name="Wu L."/>
            <person name="Ma J."/>
        </authorList>
    </citation>
    <scope>NUCLEOTIDE SEQUENCE [LARGE SCALE GENOMIC DNA]</scope>
    <source>
        <strain evidence="6">CGMCC 1.15480</strain>
    </source>
</reference>
<accession>A0ABQ1PKE9</accession>